<dbReference type="PANTHER" id="PTHR11941">
    <property type="entry name" value="ENOYL-COA HYDRATASE-RELATED"/>
    <property type="match status" value="1"/>
</dbReference>
<name>A0A7X0RFX3_9ACTN</name>
<dbReference type="Proteomes" id="UP000523955">
    <property type="component" value="Unassembled WGS sequence"/>
</dbReference>
<comment type="similarity">
    <text evidence="1">Belongs to the enoyl-CoA hydratase/isomerase family.</text>
</comment>
<dbReference type="FunFam" id="1.10.12.10:FF:000001">
    <property type="entry name" value="Probable enoyl-CoA hydratase, mitochondrial"/>
    <property type="match status" value="1"/>
</dbReference>
<organism evidence="6 7">
    <name type="scientific">Nocardioides luti</name>
    <dbReference type="NCBI Taxonomy" id="2761101"/>
    <lineage>
        <taxon>Bacteria</taxon>
        <taxon>Bacillati</taxon>
        <taxon>Actinomycetota</taxon>
        <taxon>Actinomycetes</taxon>
        <taxon>Propionibacteriales</taxon>
        <taxon>Nocardioidaceae</taxon>
        <taxon>Nocardioides</taxon>
    </lineage>
</organism>
<comment type="catalytic activity">
    <reaction evidence="5">
        <text>a 4-saturated-(3S)-3-hydroxyacyl-CoA = a (3E)-enoyl-CoA + H2O</text>
        <dbReference type="Rhea" id="RHEA:20724"/>
        <dbReference type="ChEBI" id="CHEBI:15377"/>
        <dbReference type="ChEBI" id="CHEBI:58521"/>
        <dbReference type="ChEBI" id="CHEBI:137480"/>
        <dbReference type="EC" id="4.2.1.17"/>
    </reaction>
</comment>
<dbReference type="InterPro" id="IPR001753">
    <property type="entry name" value="Enoyl-CoA_hydra/iso"/>
</dbReference>
<comment type="catalytic activity">
    <reaction evidence="4">
        <text>a (3S)-3-hydroxyacyl-CoA = a (2E)-enoyl-CoA + H2O</text>
        <dbReference type="Rhea" id="RHEA:16105"/>
        <dbReference type="ChEBI" id="CHEBI:15377"/>
        <dbReference type="ChEBI" id="CHEBI:57318"/>
        <dbReference type="ChEBI" id="CHEBI:58856"/>
        <dbReference type="EC" id="4.2.1.17"/>
    </reaction>
</comment>
<dbReference type="GO" id="GO:0006635">
    <property type="term" value="P:fatty acid beta-oxidation"/>
    <property type="evidence" value="ECO:0007669"/>
    <property type="project" value="TreeGrafter"/>
</dbReference>
<evidence type="ECO:0000313" key="6">
    <source>
        <dbReference type="EMBL" id="MBB6627564.1"/>
    </source>
</evidence>
<keyword evidence="7" id="KW-1185">Reference proteome</keyword>
<evidence type="ECO:0000256" key="3">
    <source>
        <dbReference type="ARBA" id="ARBA00023239"/>
    </source>
</evidence>
<accession>A0A7X0RFX3</accession>
<dbReference type="GO" id="GO:0016853">
    <property type="term" value="F:isomerase activity"/>
    <property type="evidence" value="ECO:0007669"/>
    <property type="project" value="UniProtKB-KW"/>
</dbReference>
<dbReference type="CDD" id="cd06558">
    <property type="entry name" value="crotonase-like"/>
    <property type="match status" value="1"/>
</dbReference>
<evidence type="ECO:0000256" key="4">
    <source>
        <dbReference type="ARBA" id="ARBA00023709"/>
    </source>
</evidence>
<dbReference type="Gene3D" id="1.10.12.10">
    <property type="entry name" value="Lyase 2-enoyl-coa Hydratase, Chain A, domain 2"/>
    <property type="match status" value="1"/>
</dbReference>
<evidence type="ECO:0000313" key="7">
    <source>
        <dbReference type="Proteomes" id="UP000523955"/>
    </source>
</evidence>
<evidence type="ECO:0000256" key="1">
    <source>
        <dbReference type="ARBA" id="ARBA00005254"/>
    </source>
</evidence>
<dbReference type="Gene3D" id="3.90.226.10">
    <property type="entry name" value="2-enoyl-CoA Hydratase, Chain A, domain 1"/>
    <property type="match status" value="1"/>
</dbReference>
<dbReference type="AlphaFoldDB" id="A0A7X0RFX3"/>
<gene>
    <name evidence="6" type="ORF">H5V45_09535</name>
</gene>
<evidence type="ECO:0000256" key="2">
    <source>
        <dbReference type="ARBA" id="ARBA00012076"/>
    </source>
</evidence>
<reference evidence="6 7" key="1">
    <citation type="submission" date="2020-08" db="EMBL/GenBank/DDBJ databases">
        <authorList>
            <person name="Seo M.-J."/>
        </authorList>
    </citation>
    <scope>NUCLEOTIDE SEQUENCE [LARGE SCALE GENOMIC DNA]</scope>
    <source>
        <strain evidence="6 7">KIGAM211</strain>
    </source>
</reference>
<dbReference type="SUPFAM" id="SSF52096">
    <property type="entry name" value="ClpP/crotonase"/>
    <property type="match status" value="1"/>
</dbReference>
<proteinExistence type="inferred from homology"/>
<dbReference type="InterPro" id="IPR014748">
    <property type="entry name" value="Enoyl-CoA_hydra_C"/>
</dbReference>
<dbReference type="GO" id="GO:0004300">
    <property type="term" value="F:enoyl-CoA hydratase activity"/>
    <property type="evidence" value="ECO:0007669"/>
    <property type="project" value="UniProtKB-EC"/>
</dbReference>
<comment type="caution">
    <text evidence="6">The sequence shown here is derived from an EMBL/GenBank/DDBJ whole genome shotgun (WGS) entry which is preliminary data.</text>
</comment>
<keyword evidence="6" id="KW-0413">Isomerase</keyword>
<dbReference type="Pfam" id="PF00378">
    <property type="entry name" value="ECH_1"/>
    <property type="match status" value="1"/>
</dbReference>
<protein>
    <recommendedName>
        <fullName evidence="2">enoyl-CoA hydratase</fullName>
        <ecNumber evidence="2">4.2.1.17</ecNumber>
    </recommendedName>
</protein>
<dbReference type="EC" id="4.2.1.17" evidence="2"/>
<keyword evidence="3" id="KW-0456">Lyase</keyword>
<dbReference type="InterPro" id="IPR029045">
    <property type="entry name" value="ClpP/crotonase-like_dom_sf"/>
</dbReference>
<sequence length="263" mass="27639">MVGTVAGLEVEMIDGIALVTISRPEAGNSIDPPTASALNSLWLAAAEDDDVVVVVVIGAGERFFCTGMDLKKTATPGGTPYVVEYLKGQQLSFAPPVDFHKPTLVALNGMALGAGLELALACDVRIAAVGAELGLPEVKIGSMPGQGGTQRLPRLIPRSVAMKMLLTGDRMSASDALRYGLVTDVVEAAELKTTALELAGRIASAAPLAVQAVKTAVNLGADLPLEDALRLEAFLWGSLRETHDRTEGRTAFAEKRPPRWQGR</sequence>
<evidence type="ECO:0000256" key="5">
    <source>
        <dbReference type="ARBA" id="ARBA00023717"/>
    </source>
</evidence>
<dbReference type="EMBL" id="JACKXE010000001">
    <property type="protein sequence ID" value="MBB6627564.1"/>
    <property type="molecule type" value="Genomic_DNA"/>
</dbReference>
<dbReference type="PANTHER" id="PTHR11941:SF54">
    <property type="entry name" value="ENOYL-COA HYDRATASE, MITOCHONDRIAL"/>
    <property type="match status" value="1"/>
</dbReference>
<dbReference type="FunFam" id="3.90.226.10:FF:000009">
    <property type="entry name" value="Carnitinyl-CoA dehydratase"/>
    <property type="match status" value="1"/>
</dbReference>